<gene>
    <name evidence="4" type="ORF">GOMPHAMPRED_000345</name>
</gene>
<organism evidence="4 5">
    <name type="scientific">Gomphillus americanus</name>
    <dbReference type="NCBI Taxonomy" id="1940652"/>
    <lineage>
        <taxon>Eukaryota</taxon>
        <taxon>Fungi</taxon>
        <taxon>Dikarya</taxon>
        <taxon>Ascomycota</taxon>
        <taxon>Pezizomycotina</taxon>
        <taxon>Lecanoromycetes</taxon>
        <taxon>OSLEUM clade</taxon>
        <taxon>Ostropomycetidae</taxon>
        <taxon>Ostropales</taxon>
        <taxon>Graphidaceae</taxon>
        <taxon>Gomphilloideae</taxon>
        <taxon>Gomphillus</taxon>
    </lineage>
</organism>
<feature type="domain" description="NmrA-like" evidence="3">
    <location>
        <begin position="8"/>
        <end position="287"/>
    </location>
</feature>
<keyword evidence="5" id="KW-1185">Reference proteome</keyword>
<proteinExistence type="inferred from homology"/>
<comment type="caution">
    <text evidence="4">The sequence shown here is derived from an EMBL/GenBank/DDBJ whole genome shotgun (WGS) entry which is preliminary data.</text>
</comment>
<evidence type="ECO:0000256" key="1">
    <source>
        <dbReference type="ARBA" id="ARBA00006328"/>
    </source>
</evidence>
<dbReference type="GO" id="GO:0005634">
    <property type="term" value="C:nucleus"/>
    <property type="evidence" value="ECO:0007669"/>
    <property type="project" value="TreeGrafter"/>
</dbReference>
<dbReference type="InterPro" id="IPR051164">
    <property type="entry name" value="NmrA-like_oxidored"/>
</dbReference>
<dbReference type="PANTHER" id="PTHR42748:SF7">
    <property type="entry name" value="NMRA LIKE REDOX SENSOR 1-RELATED"/>
    <property type="match status" value="1"/>
</dbReference>
<comment type="similarity">
    <text evidence="1">Belongs to the NmrA-type oxidoreductase family.</text>
</comment>
<evidence type="ECO:0000259" key="3">
    <source>
        <dbReference type="Pfam" id="PF05368"/>
    </source>
</evidence>
<evidence type="ECO:0000256" key="2">
    <source>
        <dbReference type="ARBA" id="ARBA00022857"/>
    </source>
</evidence>
<dbReference type="Gene3D" id="3.40.50.720">
    <property type="entry name" value="NAD(P)-binding Rossmann-like Domain"/>
    <property type="match status" value="1"/>
</dbReference>
<evidence type="ECO:0000313" key="4">
    <source>
        <dbReference type="EMBL" id="CAF9903528.1"/>
    </source>
</evidence>
<reference evidence="4" key="1">
    <citation type="submission" date="2021-03" db="EMBL/GenBank/DDBJ databases">
        <authorList>
            <person name="Tagirdzhanova G."/>
        </authorList>
    </citation>
    <scope>NUCLEOTIDE SEQUENCE</scope>
</reference>
<keyword evidence="2" id="KW-0521">NADP</keyword>
<name>A0A8H3EE61_9LECA</name>
<dbReference type="InterPro" id="IPR008030">
    <property type="entry name" value="NmrA-like"/>
</dbReference>
<dbReference type="EMBL" id="CAJPDQ010000001">
    <property type="protein sequence ID" value="CAF9903528.1"/>
    <property type="molecule type" value="Genomic_DNA"/>
</dbReference>
<dbReference type="Proteomes" id="UP000664169">
    <property type="component" value="Unassembled WGS sequence"/>
</dbReference>
<dbReference type="SUPFAM" id="SSF51735">
    <property type="entry name" value="NAD(P)-binding Rossmann-fold domains"/>
    <property type="match status" value="1"/>
</dbReference>
<dbReference type="Pfam" id="PF05368">
    <property type="entry name" value="NmrA"/>
    <property type="match status" value="1"/>
</dbReference>
<dbReference type="PANTHER" id="PTHR42748">
    <property type="entry name" value="NITROGEN METABOLITE REPRESSION PROTEIN NMRA FAMILY MEMBER"/>
    <property type="match status" value="1"/>
</dbReference>
<sequence>MEPFGQEKRRILVTGATGNQGAAVIKALVALGAANIEILALTRNTASLAAQELASLSPFIKLHKGDFSDCSAIFSNAPGQIYGVYSVQTDQYGSPESIAQGEIQGRAMIEAALTAGVKVFVQASGDRGGTENSDVNPTSVPQFITKFIVENHLKRRVAETNGRMTFTILRPSSFMENCGSDLHGQGFSTMWNCMGRPLQFISTIDVGILGARALLEANSPDFRNKAISLAGDELTFAEAAKIFKDLRGKSMPKSPAIIGTLVKWTQPEIKSMFLWFENVGFKADIAECKRIHPGLLDFASWLKQTDRYGKRS</sequence>
<protein>
    <recommendedName>
        <fullName evidence="3">NmrA-like domain-containing protein</fullName>
    </recommendedName>
</protein>
<accession>A0A8H3EE61</accession>
<dbReference type="OrthoDB" id="9997102at2759"/>
<dbReference type="Gene3D" id="3.90.25.10">
    <property type="entry name" value="UDP-galactose 4-epimerase, domain 1"/>
    <property type="match status" value="1"/>
</dbReference>
<dbReference type="AlphaFoldDB" id="A0A8H3EE61"/>
<dbReference type="InterPro" id="IPR036291">
    <property type="entry name" value="NAD(P)-bd_dom_sf"/>
</dbReference>
<evidence type="ECO:0000313" key="5">
    <source>
        <dbReference type="Proteomes" id="UP000664169"/>
    </source>
</evidence>